<dbReference type="InterPro" id="IPR013108">
    <property type="entry name" value="Amidohydro_3"/>
</dbReference>
<name>A0A7J5BBE0_9MICO</name>
<evidence type="ECO:0000259" key="1">
    <source>
        <dbReference type="Pfam" id="PF07969"/>
    </source>
</evidence>
<dbReference type="CDD" id="cd01300">
    <property type="entry name" value="YtcJ_like"/>
    <property type="match status" value="1"/>
</dbReference>
<gene>
    <name evidence="2" type="ORF">F8O05_08800</name>
</gene>
<dbReference type="Gene3D" id="3.10.310.70">
    <property type="match status" value="1"/>
</dbReference>
<keyword evidence="3" id="KW-1185">Reference proteome</keyword>
<dbReference type="SUPFAM" id="SSF51556">
    <property type="entry name" value="Metallo-dependent hydrolases"/>
    <property type="match status" value="1"/>
</dbReference>
<dbReference type="RefSeq" id="WP_158052365.1">
    <property type="nucleotide sequence ID" value="NZ_WBKB01000005.1"/>
</dbReference>
<dbReference type="Gene3D" id="3.20.20.140">
    <property type="entry name" value="Metal-dependent hydrolases"/>
    <property type="match status" value="1"/>
</dbReference>
<proteinExistence type="predicted"/>
<dbReference type="InterPro" id="IPR032466">
    <property type="entry name" value="Metal_Hydrolase"/>
</dbReference>
<dbReference type="AlphaFoldDB" id="A0A7J5BBE0"/>
<reference evidence="2 3" key="1">
    <citation type="submission" date="2019-09" db="EMBL/GenBank/DDBJ databases">
        <title>Phylogeny of genus Pseudoclavibacter and closely related genus.</title>
        <authorList>
            <person name="Li Y."/>
        </authorList>
    </citation>
    <scope>NUCLEOTIDE SEQUENCE [LARGE SCALE GENOMIC DNA]</scope>
    <source>
        <strain evidence="2 3">KCTC 13959</strain>
    </source>
</reference>
<dbReference type="Proteomes" id="UP000433493">
    <property type="component" value="Unassembled WGS sequence"/>
</dbReference>
<accession>A0A7J5BBE0</accession>
<sequence>MRKLHTFDSVPDSYRPRILRARRIRTMDAQTPETEAILIAGGRIVATGTVDALGSAASSLGLTKPEVEDLGDATILPGFVDPHTHPLMHGQMMMWVDCGPSKARSIPEIVALLKARAAATPGNTPVRGYGYEQSNLVERRHPTRQELDEVATDREVYLMNGSGHGGVVNSYTFAKYGVTRDTPNPPGGTYFRDDHGELTGELSDAACNILTGIDGVKIGNHGPNLHLGDSVADHIHQLELAQASFVAGGVTTVGDCQVTRREFDMYLRLAEAGGLGIRYSMYFLSHLLDEGLEIGMRGAFGNAFLSFAGFKFYADGTLGGWTAYFPDGYNGDPCRTGMLYHEPAEYRELIRRAHAVGLQTATHAQSPTAIDMVLDAVAAAQAETPTRDNRHRIEHCGLPTLEQIVRMRDLGVMPVNQTQHYYQWGEGVVRALGDVGERFNPLGEFAAADVPVTLSSDAPVADPRPMQAIETAVTRRTSQGNVFGAENLRISLQEALLAHTLGGAMALGREDEIGSITPGKRADFAVLDADPFDIAETELGDMRVRETWVDGRRVNA</sequence>
<dbReference type="PANTHER" id="PTHR22642:SF2">
    <property type="entry name" value="PROTEIN LONG AFTER FAR-RED 3"/>
    <property type="match status" value="1"/>
</dbReference>
<dbReference type="InterPro" id="IPR011059">
    <property type="entry name" value="Metal-dep_hydrolase_composite"/>
</dbReference>
<comment type="caution">
    <text evidence="2">The sequence shown here is derived from an EMBL/GenBank/DDBJ whole genome shotgun (WGS) entry which is preliminary data.</text>
</comment>
<keyword evidence="2" id="KW-0378">Hydrolase</keyword>
<protein>
    <submittedName>
        <fullName evidence="2">Amidohydrolase</fullName>
    </submittedName>
</protein>
<dbReference type="GO" id="GO:0016810">
    <property type="term" value="F:hydrolase activity, acting on carbon-nitrogen (but not peptide) bonds"/>
    <property type="evidence" value="ECO:0007669"/>
    <property type="project" value="InterPro"/>
</dbReference>
<dbReference type="OrthoDB" id="3173428at2"/>
<evidence type="ECO:0000313" key="2">
    <source>
        <dbReference type="EMBL" id="KAB1642562.1"/>
    </source>
</evidence>
<dbReference type="InterPro" id="IPR033932">
    <property type="entry name" value="YtcJ-like"/>
</dbReference>
<dbReference type="EMBL" id="WBKB01000005">
    <property type="protein sequence ID" value="KAB1642562.1"/>
    <property type="molecule type" value="Genomic_DNA"/>
</dbReference>
<feature type="domain" description="Amidohydrolase 3" evidence="1">
    <location>
        <begin position="66"/>
        <end position="554"/>
    </location>
</feature>
<dbReference type="PANTHER" id="PTHR22642">
    <property type="entry name" value="IMIDAZOLONEPROPIONASE"/>
    <property type="match status" value="1"/>
</dbReference>
<dbReference type="Gene3D" id="2.30.40.10">
    <property type="entry name" value="Urease, subunit C, domain 1"/>
    <property type="match status" value="1"/>
</dbReference>
<dbReference type="SUPFAM" id="SSF51338">
    <property type="entry name" value="Composite domain of metallo-dependent hydrolases"/>
    <property type="match status" value="1"/>
</dbReference>
<dbReference type="Pfam" id="PF07969">
    <property type="entry name" value="Amidohydro_3"/>
    <property type="match status" value="1"/>
</dbReference>
<evidence type="ECO:0000313" key="3">
    <source>
        <dbReference type="Proteomes" id="UP000433493"/>
    </source>
</evidence>
<organism evidence="2 3">
    <name type="scientific">Gulosibacter chungangensis</name>
    <dbReference type="NCBI Taxonomy" id="979746"/>
    <lineage>
        <taxon>Bacteria</taxon>
        <taxon>Bacillati</taxon>
        <taxon>Actinomycetota</taxon>
        <taxon>Actinomycetes</taxon>
        <taxon>Micrococcales</taxon>
        <taxon>Microbacteriaceae</taxon>
        <taxon>Gulosibacter</taxon>
    </lineage>
</organism>